<organism evidence="1 2">
    <name type="scientific">Clostridium estertheticum subsp. estertheticum</name>
    <dbReference type="NCBI Taxonomy" id="1552"/>
    <lineage>
        <taxon>Bacteria</taxon>
        <taxon>Bacillati</taxon>
        <taxon>Bacillota</taxon>
        <taxon>Clostridia</taxon>
        <taxon>Eubacteriales</taxon>
        <taxon>Clostridiaceae</taxon>
        <taxon>Clostridium</taxon>
    </lineage>
</organism>
<evidence type="ECO:0008006" key="3">
    <source>
        <dbReference type="Google" id="ProtNLM"/>
    </source>
</evidence>
<dbReference type="Proteomes" id="UP000182569">
    <property type="component" value="Chromosome"/>
</dbReference>
<dbReference type="AlphaFoldDB" id="A0A1J0GFJ6"/>
<proteinExistence type="predicted"/>
<sequence length="143" mass="16691">MIGEHYVLCELLRNEFQAYIANGSTQEGWDIIVILKSKVLKLQVKTAQWIDKGTTAINGKFSEDNYDFLVIVLINFCSEKYTTFIISKNELEMKNEKYSRGLINMKNNKVLYTNKTITLNNLKDNSTKKLFCNLFQNKWGKFK</sequence>
<reference evidence="2" key="1">
    <citation type="journal article" date="2016" name="Front. Microbiol.">
        <title>Complete Genome Sequence of Clostridium estertheticum DSM 8809, a Microbe Identified in Spoiled Vacuum Packed Beef.</title>
        <authorList>
            <person name="Yu Z."/>
            <person name="Gunn L."/>
            <person name="Brennan E."/>
            <person name="Reid R."/>
            <person name="Wall P.G."/>
            <person name="Gaora O.P."/>
            <person name="Hurley D."/>
            <person name="Bolton D."/>
            <person name="Fanning S."/>
        </authorList>
    </citation>
    <scope>NUCLEOTIDE SEQUENCE [LARGE SCALE GENOMIC DNA]</scope>
    <source>
        <strain evidence="2">DSM 8809</strain>
    </source>
</reference>
<accession>A0A1J0GFJ6</accession>
<dbReference type="KEGG" id="ceu:A7L45_06070"/>
<dbReference type="Gene3D" id="3.40.1350.10">
    <property type="match status" value="1"/>
</dbReference>
<protein>
    <recommendedName>
        <fullName evidence="3">PD(D/E)XK endonuclease domain-containing protein</fullName>
    </recommendedName>
</protein>
<evidence type="ECO:0000313" key="1">
    <source>
        <dbReference type="EMBL" id="APC39662.1"/>
    </source>
</evidence>
<keyword evidence="2" id="KW-1185">Reference proteome</keyword>
<gene>
    <name evidence="1" type="ORF">A7L45_06070</name>
</gene>
<dbReference type="EMBL" id="CP015756">
    <property type="protein sequence ID" value="APC39662.1"/>
    <property type="molecule type" value="Genomic_DNA"/>
</dbReference>
<evidence type="ECO:0000313" key="2">
    <source>
        <dbReference type="Proteomes" id="UP000182569"/>
    </source>
</evidence>
<name>A0A1J0GFJ6_9CLOT</name>
<dbReference type="InterPro" id="IPR011856">
    <property type="entry name" value="tRNA_endonuc-like_dom_sf"/>
</dbReference>
<dbReference type="GO" id="GO:0003676">
    <property type="term" value="F:nucleic acid binding"/>
    <property type="evidence" value="ECO:0007669"/>
    <property type="project" value="InterPro"/>
</dbReference>